<name>A0A0G1W150_9BACT</name>
<accession>A0A0G1W150</accession>
<gene>
    <name evidence="1" type="ORF">UY48_C0012G0010</name>
</gene>
<sequence length="213" mass="24191">MPSLKNAFIGLDSFLNLSGKPLGRLQLRDNKEIFIDFQYYPQPPVKYGFTRNIDERSIYNHSDPVNWDVSAGAPTFDFSMLFNSYKDPSNTLSNRGSHLGTYYSASQSNTGSIPDNVILALDSLLAPELIPTARVWLLDIGAPLDMREVLIDSFELELDFQHHVTMTPRMMMATVKGRLHFELPDPQAVYRKPVYPKKKVNCRTEMVKVEICG</sequence>
<dbReference type="AlphaFoldDB" id="A0A0G1W150"/>
<protein>
    <submittedName>
        <fullName evidence="1">Uncharacterized protein</fullName>
    </submittedName>
</protein>
<comment type="caution">
    <text evidence="1">The sequence shown here is derived from an EMBL/GenBank/DDBJ whole genome shotgun (WGS) entry which is preliminary data.</text>
</comment>
<dbReference type="EMBL" id="LCQD01000012">
    <property type="protein sequence ID" value="KKW12463.1"/>
    <property type="molecule type" value="Genomic_DNA"/>
</dbReference>
<evidence type="ECO:0000313" key="1">
    <source>
        <dbReference type="EMBL" id="KKW12463.1"/>
    </source>
</evidence>
<organism evidence="1 2">
    <name type="scientific">Candidatus Gottesmanbacteria bacterium GW2011_GWB1_49_7</name>
    <dbReference type="NCBI Taxonomy" id="1618448"/>
    <lineage>
        <taxon>Bacteria</taxon>
        <taxon>Candidatus Gottesmaniibacteriota</taxon>
    </lineage>
</organism>
<proteinExistence type="predicted"/>
<reference evidence="1 2" key="1">
    <citation type="journal article" date="2015" name="Nature">
        <title>rRNA introns, odd ribosomes, and small enigmatic genomes across a large radiation of phyla.</title>
        <authorList>
            <person name="Brown C.T."/>
            <person name="Hug L.A."/>
            <person name="Thomas B.C."/>
            <person name="Sharon I."/>
            <person name="Castelle C.J."/>
            <person name="Singh A."/>
            <person name="Wilkins M.J."/>
            <person name="Williams K.H."/>
            <person name="Banfield J.F."/>
        </authorList>
    </citation>
    <scope>NUCLEOTIDE SEQUENCE [LARGE SCALE GENOMIC DNA]</scope>
</reference>
<dbReference type="Proteomes" id="UP000034588">
    <property type="component" value="Unassembled WGS sequence"/>
</dbReference>
<evidence type="ECO:0000313" key="2">
    <source>
        <dbReference type="Proteomes" id="UP000034588"/>
    </source>
</evidence>